<dbReference type="Proteomes" id="UP000215126">
    <property type="component" value="Chromosome 1"/>
</dbReference>
<protein>
    <recommendedName>
        <fullName evidence="3">Transposase</fullName>
    </recommendedName>
</protein>
<evidence type="ECO:0008006" key="3">
    <source>
        <dbReference type="Google" id="ProtNLM"/>
    </source>
</evidence>
<evidence type="ECO:0000313" key="1">
    <source>
        <dbReference type="EMBL" id="SNU85766.1"/>
    </source>
</evidence>
<sequence>MKTSKFTQTQIAFALEQAELGAKVEEVCAVSWESAKLTFCNWK</sequence>
<proteinExistence type="predicted"/>
<name>A0A239SK42_9BURK</name>
<evidence type="ECO:0000313" key="2">
    <source>
        <dbReference type="Proteomes" id="UP000215126"/>
    </source>
</evidence>
<dbReference type="EMBL" id="LT906435">
    <property type="protein sequence ID" value="SNU85766.1"/>
    <property type="molecule type" value="Genomic_DNA"/>
</dbReference>
<organism evidence="1 2">
    <name type="scientific">Pandoraea sputorum</name>
    <dbReference type="NCBI Taxonomy" id="93222"/>
    <lineage>
        <taxon>Bacteria</taxon>
        <taxon>Pseudomonadati</taxon>
        <taxon>Pseudomonadota</taxon>
        <taxon>Betaproteobacteria</taxon>
        <taxon>Burkholderiales</taxon>
        <taxon>Burkholderiaceae</taxon>
        <taxon>Pandoraea</taxon>
    </lineage>
</organism>
<reference evidence="1 2" key="1">
    <citation type="submission" date="2017-06" db="EMBL/GenBank/DDBJ databases">
        <authorList>
            <consortium name="Pathogen Informatics"/>
        </authorList>
    </citation>
    <scope>NUCLEOTIDE SEQUENCE [LARGE SCALE GENOMIC DNA]</scope>
    <source>
        <strain evidence="1 2">NCTC13161</strain>
    </source>
</reference>
<keyword evidence="2" id="KW-1185">Reference proteome</keyword>
<accession>A0A239SK42</accession>
<gene>
    <name evidence="1" type="ORF">SAMEA4530655_02834</name>
</gene>
<dbReference type="AlphaFoldDB" id="A0A239SK42"/>